<dbReference type="CDD" id="cd07025">
    <property type="entry name" value="Peptidase_S66"/>
    <property type="match status" value="1"/>
</dbReference>
<dbReference type="InterPro" id="IPR027478">
    <property type="entry name" value="LdcA_N"/>
</dbReference>
<keyword evidence="10" id="KW-1185">Reference proteome</keyword>
<dbReference type="InterPro" id="IPR025109">
    <property type="entry name" value="DUF4031"/>
</dbReference>
<dbReference type="PANTHER" id="PTHR30237">
    <property type="entry name" value="MURAMOYLTETRAPEPTIDE CARBOXYPEPTIDASE"/>
    <property type="match status" value="1"/>
</dbReference>
<feature type="domain" description="LD-carboxypeptidase N-terminal" evidence="6">
    <location>
        <begin position="110"/>
        <end position="229"/>
    </location>
</feature>
<name>A0A7G9RDX7_9ACTN</name>
<dbReference type="InterPro" id="IPR003507">
    <property type="entry name" value="S66_fam"/>
</dbReference>
<accession>A0A7G9RDX7</accession>
<dbReference type="GO" id="GO:0006508">
    <property type="term" value="P:proteolysis"/>
    <property type="evidence" value="ECO:0007669"/>
    <property type="project" value="UniProtKB-KW"/>
</dbReference>
<dbReference type="Proteomes" id="UP000515947">
    <property type="component" value="Chromosome"/>
</dbReference>
<dbReference type="SUPFAM" id="SSF141986">
    <property type="entry name" value="LD-carboxypeptidase A C-terminal domain-like"/>
    <property type="match status" value="1"/>
</dbReference>
<evidence type="ECO:0000256" key="2">
    <source>
        <dbReference type="ARBA" id="ARBA00022645"/>
    </source>
</evidence>
<feature type="domain" description="LD-carboxypeptidase C-terminal" evidence="8">
    <location>
        <begin position="273"/>
        <end position="384"/>
    </location>
</feature>
<dbReference type="GO" id="GO:0004180">
    <property type="term" value="F:carboxypeptidase activity"/>
    <property type="evidence" value="ECO:0007669"/>
    <property type="project" value="UniProtKB-KW"/>
</dbReference>
<keyword evidence="3" id="KW-0645">Protease</keyword>
<proteinExistence type="inferred from homology"/>
<organism evidence="9 10">
    <name type="scientific">Nocardioides mesophilus</name>
    <dbReference type="NCBI Taxonomy" id="433659"/>
    <lineage>
        <taxon>Bacteria</taxon>
        <taxon>Bacillati</taxon>
        <taxon>Actinomycetota</taxon>
        <taxon>Actinomycetes</taxon>
        <taxon>Propionibacteriales</taxon>
        <taxon>Nocardioidaceae</taxon>
        <taxon>Nocardioides</taxon>
    </lineage>
</organism>
<reference evidence="9 10" key="1">
    <citation type="submission" date="2020-08" db="EMBL/GenBank/DDBJ databases">
        <title>Genome sequence of Nocardioides mesophilus KACC 16243T.</title>
        <authorList>
            <person name="Hyun D.-W."/>
            <person name="Bae J.-W."/>
        </authorList>
    </citation>
    <scope>NUCLEOTIDE SEQUENCE [LARGE SCALE GENOMIC DNA]</scope>
    <source>
        <strain evidence="9 10">KACC 16243</strain>
    </source>
</reference>
<dbReference type="Pfam" id="PF17676">
    <property type="entry name" value="Peptidase_S66C"/>
    <property type="match status" value="1"/>
</dbReference>
<evidence type="ECO:0000256" key="4">
    <source>
        <dbReference type="ARBA" id="ARBA00022801"/>
    </source>
</evidence>
<dbReference type="Gene3D" id="3.50.30.60">
    <property type="entry name" value="LD-carboxypeptidase A C-terminal domain-like"/>
    <property type="match status" value="1"/>
</dbReference>
<evidence type="ECO:0000259" key="8">
    <source>
        <dbReference type="Pfam" id="PF17676"/>
    </source>
</evidence>
<dbReference type="Gene3D" id="3.40.50.10740">
    <property type="entry name" value="Class I glutamine amidotransferase-like"/>
    <property type="match status" value="1"/>
</dbReference>
<dbReference type="Pfam" id="PF02016">
    <property type="entry name" value="Peptidase_S66"/>
    <property type="match status" value="1"/>
</dbReference>
<evidence type="ECO:0000313" key="9">
    <source>
        <dbReference type="EMBL" id="QNN53802.1"/>
    </source>
</evidence>
<protein>
    <submittedName>
        <fullName evidence="9">DUF4031 domain-containing protein</fullName>
    </submittedName>
</protein>
<gene>
    <name evidence="9" type="ORF">H9L09_05185</name>
</gene>
<evidence type="ECO:0000256" key="3">
    <source>
        <dbReference type="ARBA" id="ARBA00022670"/>
    </source>
</evidence>
<comment type="similarity">
    <text evidence="1">Belongs to the peptidase S66 family.</text>
</comment>
<keyword evidence="4" id="KW-0378">Hydrolase</keyword>
<dbReference type="InterPro" id="IPR029062">
    <property type="entry name" value="Class_I_gatase-like"/>
</dbReference>
<dbReference type="AlphaFoldDB" id="A0A7G9RDX7"/>
<dbReference type="KEGG" id="nmes:H9L09_05185"/>
<feature type="domain" description="DUF4031" evidence="7">
    <location>
        <begin position="4"/>
        <end position="77"/>
    </location>
</feature>
<evidence type="ECO:0000313" key="10">
    <source>
        <dbReference type="Proteomes" id="UP000515947"/>
    </source>
</evidence>
<dbReference type="PANTHER" id="PTHR30237:SF2">
    <property type="entry name" value="MUREIN TETRAPEPTIDE CARBOXYPEPTIDASE"/>
    <property type="match status" value="1"/>
</dbReference>
<dbReference type="InterPro" id="IPR040921">
    <property type="entry name" value="Peptidase_S66C"/>
</dbReference>
<evidence type="ECO:0000256" key="1">
    <source>
        <dbReference type="ARBA" id="ARBA00010233"/>
    </source>
</evidence>
<dbReference type="InterPro" id="IPR027461">
    <property type="entry name" value="Carboxypeptidase_A_C_sf"/>
</dbReference>
<evidence type="ECO:0000259" key="7">
    <source>
        <dbReference type="Pfam" id="PF13223"/>
    </source>
</evidence>
<keyword evidence="5" id="KW-0720">Serine protease</keyword>
<dbReference type="GO" id="GO:0008236">
    <property type="term" value="F:serine-type peptidase activity"/>
    <property type="evidence" value="ECO:0007669"/>
    <property type="project" value="UniProtKB-KW"/>
</dbReference>
<dbReference type="InterPro" id="IPR040449">
    <property type="entry name" value="Peptidase_S66_N"/>
</dbReference>
<dbReference type="RefSeq" id="WP_187579646.1">
    <property type="nucleotide sequence ID" value="NZ_CP060713.1"/>
</dbReference>
<evidence type="ECO:0000256" key="5">
    <source>
        <dbReference type="ARBA" id="ARBA00022825"/>
    </source>
</evidence>
<dbReference type="Pfam" id="PF13223">
    <property type="entry name" value="DUF4031"/>
    <property type="match status" value="1"/>
</dbReference>
<keyword evidence="2" id="KW-0121">Carboxypeptidase</keyword>
<evidence type="ECO:0000259" key="6">
    <source>
        <dbReference type="Pfam" id="PF02016"/>
    </source>
</evidence>
<dbReference type="EMBL" id="CP060713">
    <property type="protein sequence ID" value="QNN53802.1"/>
    <property type="molecule type" value="Genomic_DNA"/>
</dbReference>
<sequence>MTLLIDPPNAPGHGRMWSHLASDWTFAELHRFAAGLGVPRRGFDGDHYDVPAERYHDVVAAGATPASSRELIDRLRAAGLRRRQRGALRPTAPGVALLRAPRLEPGDRLAVVAPAGPVPADRLAAGVAVLEGWGFEVRAGSHVLGRDQHLDYLAAADEHRAADLQAALLDPGVRGVVCARGGYGVQRMLDLVDWAAVARVGPKVLVGFSDVTALHQALAARLGWSSVHGPVVTSLGSGDDSSRAQLRLLLTEPERLLSPFPEPLEVLHPGRAEGVLVGGNLALLTSTVGTAESHGAAGSVVVLEDVAEETYRLDRMVTHLLRSGWFAGCRGVLLGDFTEGDDPAAVRSMLADRLAPLGVPVLAGAPVGHGPRNLALPLGVPATLDGTGATGSLRLRYPALA</sequence>
<dbReference type="SUPFAM" id="SSF52317">
    <property type="entry name" value="Class I glutamine amidotransferase-like"/>
    <property type="match status" value="1"/>
</dbReference>